<evidence type="ECO:0000313" key="2">
    <source>
        <dbReference type="Proteomes" id="UP000314294"/>
    </source>
</evidence>
<evidence type="ECO:0000313" key="1">
    <source>
        <dbReference type="EMBL" id="TNN37886.1"/>
    </source>
</evidence>
<dbReference type="Proteomes" id="UP000314294">
    <property type="component" value="Unassembled WGS sequence"/>
</dbReference>
<keyword evidence="2" id="KW-1185">Reference proteome</keyword>
<proteinExistence type="predicted"/>
<comment type="caution">
    <text evidence="1">The sequence shown here is derived from an EMBL/GenBank/DDBJ whole genome shotgun (WGS) entry which is preliminary data.</text>
</comment>
<reference evidence="1 2" key="1">
    <citation type="submission" date="2019-03" db="EMBL/GenBank/DDBJ databases">
        <title>First draft genome of Liparis tanakae, snailfish: a comprehensive survey of snailfish specific genes.</title>
        <authorList>
            <person name="Kim W."/>
            <person name="Song I."/>
            <person name="Jeong J.-H."/>
            <person name="Kim D."/>
            <person name="Kim S."/>
            <person name="Ryu S."/>
            <person name="Song J.Y."/>
            <person name="Lee S.K."/>
        </authorList>
    </citation>
    <scope>NUCLEOTIDE SEQUENCE [LARGE SCALE GENOMIC DNA]</scope>
    <source>
        <tissue evidence="1">Muscle</tissue>
    </source>
</reference>
<gene>
    <name evidence="1" type="ORF">EYF80_051948</name>
</gene>
<accession>A0A4Z2F9I5</accession>
<dbReference type="AlphaFoldDB" id="A0A4Z2F9I5"/>
<sequence>MEGSNRCMEGPTDAWRVQPMHGGSNRCMEGSNRCMEGPYNRCMEGSNRCMEGSNRCMEGSNRCMEGSNRCMEACDCYCESASAKVNSRAPSCLKDPEPGATGNDNDHNDSCLSRSAKQIDSLTSLLFVLLFWVQKPPKRAPISSVWFTGAAAWFLRRSLRSRVRTCKPCNDCNYVIAKDDLTHVPEAQNPCDSSLMSGS</sequence>
<name>A0A4Z2F9I5_9TELE</name>
<dbReference type="EMBL" id="SRLO01001429">
    <property type="protein sequence ID" value="TNN37886.1"/>
    <property type="molecule type" value="Genomic_DNA"/>
</dbReference>
<organism evidence="1 2">
    <name type="scientific">Liparis tanakae</name>
    <name type="common">Tanaka's snailfish</name>
    <dbReference type="NCBI Taxonomy" id="230148"/>
    <lineage>
        <taxon>Eukaryota</taxon>
        <taxon>Metazoa</taxon>
        <taxon>Chordata</taxon>
        <taxon>Craniata</taxon>
        <taxon>Vertebrata</taxon>
        <taxon>Euteleostomi</taxon>
        <taxon>Actinopterygii</taxon>
        <taxon>Neopterygii</taxon>
        <taxon>Teleostei</taxon>
        <taxon>Neoteleostei</taxon>
        <taxon>Acanthomorphata</taxon>
        <taxon>Eupercaria</taxon>
        <taxon>Perciformes</taxon>
        <taxon>Cottioidei</taxon>
        <taxon>Cottales</taxon>
        <taxon>Liparidae</taxon>
        <taxon>Liparis</taxon>
    </lineage>
</organism>
<protein>
    <submittedName>
        <fullName evidence="1">Uncharacterized protein</fullName>
    </submittedName>
</protein>